<dbReference type="AlphaFoldDB" id="A0A8J3W8X6"/>
<gene>
    <name evidence="1" type="ORF">Plo01_57200</name>
</gene>
<evidence type="ECO:0000313" key="1">
    <source>
        <dbReference type="EMBL" id="GIH79291.1"/>
    </source>
</evidence>
<protein>
    <submittedName>
        <fullName evidence="1">Uncharacterized protein</fullName>
    </submittedName>
</protein>
<keyword evidence="2" id="KW-1185">Reference proteome</keyword>
<evidence type="ECO:0000313" key="2">
    <source>
        <dbReference type="Proteomes" id="UP000616724"/>
    </source>
</evidence>
<dbReference type="Proteomes" id="UP000616724">
    <property type="component" value="Unassembled WGS sequence"/>
</dbReference>
<proteinExistence type="predicted"/>
<name>A0A8J3W8X6_9ACTN</name>
<reference evidence="1 2" key="1">
    <citation type="submission" date="2021-01" db="EMBL/GenBank/DDBJ databases">
        <title>Whole genome shotgun sequence of Planobispora longispora NBRC 13918.</title>
        <authorList>
            <person name="Komaki H."/>
            <person name="Tamura T."/>
        </authorList>
    </citation>
    <scope>NUCLEOTIDE SEQUENCE [LARGE SCALE GENOMIC DNA]</scope>
    <source>
        <strain evidence="1 2">NBRC 13918</strain>
    </source>
</reference>
<accession>A0A8J3W8X6</accession>
<organism evidence="1 2">
    <name type="scientific">Planobispora longispora</name>
    <dbReference type="NCBI Taxonomy" id="28887"/>
    <lineage>
        <taxon>Bacteria</taxon>
        <taxon>Bacillati</taxon>
        <taxon>Actinomycetota</taxon>
        <taxon>Actinomycetes</taxon>
        <taxon>Streptosporangiales</taxon>
        <taxon>Streptosporangiaceae</taxon>
        <taxon>Planobispora</taxon>
    </lineage>
</organism>
<sequence>MVFVRNGRVSSDRVSGADLSRLLDGPDFLVDLYGSWAGPGSGLEHGWDRGGVLVDLDARFLLFRTSLGPLADSHGLRRAVLAVLGDAALAERERAEGTGWWDWAGWTVRWAERGLADFVARLDLPPDLLGGGCEREPAALEQVLERIGLAGTVIGDIAQTWEEYRAEPRLVHPGYPAHRETVLSVRFGDGRLGDFGCDVDVFEVLSVGPALVEALADRDPVPVPDEFFAGSGILIDVTAREVWAWPPPTCPAEAAVAGAWPGWRVRWHDEGLPGQVTRSGRDPAPIRLAPRLLLLEAAEWAGLNQQAVLEEYDAVGRFAGPAPAVPADGTAGGGDRWHRWLSERRRRRARPLPPEVQWRIDEPRRRAARERRFVELLLTHGDRRRH</sequence>
<comment type="caution">
    <text evidence="1">The sequence shown here is derived from an EMBL/GenBank/DDBJ whole genome shotgun (WGS) entry which is preliminary data.</text>
</comment>
<dbReference type="EMBL" id="BOOH01000047">
    <property type="protein sequence ID" value="GIH79291.1"/>
    <property type="molecule type" value="Genomic_DNA"/>
</dbReference>